<dbReference type="PANTHER" id="PTHR31286:SF165">
    <property type="entry name" value="DUF4283 DOMAIN-CONTAINING PROTEIN"/>
    <property type="match status" value="1"/>
</dbReference>
<organism evidence="2 3">
    <name type="scientific">Cannabis sativa</name>
    <name type="common">Hemp</name>
    <name type="synonym">Marijuana</name>
    <dbReference type="NCBI Taxonomy" id="3483"/>
    <lineage>
        <taxon>Eukaryota</taxon>
        <taxon>Viridiplantae</taxon>
        <taxon>Streptophyta</taxon>
        <taxon>Embryophyta</taxon>
        <taxon>Tracheophyta</taxon>
        <taxon>Spermatophyta</taxon>
        <taxon>Magnoliopsida</taxon>
        <taxon>eudicotyledons</taxon>
        <taxon>Gunneridae</taxon>
        <taxon>Pentapetalae</taxon>
        <taxon>rosids</taxon>
        <taxon>fabids</taxon>
        <taxon>Rosales</taxon>
        <taxon>Cannabaceae</taxon>
        <taxon>Cannabis</taxon>
    </lineage>
</organism>
<dbReference type="EnsemblPlants" id="evm.model.ctgX99.1">
    <property type="protein sequence ID" value="cds.evm.model.ctgX99.1"/>
    <property type="gene ID" value="evm.TU.ctgX99.1"/>
</dbReference>
<evidence type="ECO:0008006" key="4">
    <source>
        <dbReference type="Google" id="ProtNLM"/>
    </source>
</evidence>
<sequence>MNSGFTLVKFRDEATRDLILETGVIHFDKKPVVLRPWTTDMDAARMIKSVPMWIRLNGLGLQYWGKTNLSALVSTIGKPIMVDKVTMERSMVKFARVLVDMVISDNPPKTISFINERKQLMEQSVEYEWLPTKCTACDLLGHTVANCNKENKVTWKKKTSTAANKEPDEPIGGVSQPIVNETARTDRTMATIENEQ</sequence>
<dbReference type="InterPro" id="IPR040256">
    <property type="entry name" value="At4g02000-like"/>
</dbReference>
<evidence type="ECO:0000313" key="3">
    <source>
        <dbReference type="Proteomes" id="UP000596661"/>
    </source>
</evidence>
<evidence type="ECO:0000256" key="1">
    <source>
        <dbReference type="SAM" id="MobiDB-lite"/>
    </source>
</evidence>
<accession>A0A803QSW9</accession>
<dbReference type="PANTHER" id="PTHR31286">
    <property type="entry name" value="GLYCINE-RICH CELL WALL STRUCTURAL PROTEIN 1.8-LIKE"/>
    <property type="match status" value="1"/>
</dbReference>
<dbReference type="OMA" id="SSFARIC"/>
<evidence type="ECO:0000313" key="2">
    <source>
        <dbReference type="EnsemblPlants" id="cds.evm.model.ctgX99.1"/>
    </source>
</evidence>
<dbReference type="AlphaFoldDB" id="A0A803QSW9"/>
<dbReference type="Proteomes" id="UP000596661">
    <property type="component" value="Unassembled WGS sequence"/>
</dbReference>
<keyword evidence="3" id="KW-1185">Reference proteome</keyword>
<feature type="region of interest" description="Disordered" evidence="1">
    <location>
        <begin position="158"/>
        <end position="196"/>
    </location>
</feature>
<protein>
    <recommendedName>
        <fullName evidence="4">DUF4283 domain-containing protein</fullName>
    </recommendedName>
</protein>
<proteinExistence type="predicted"/>
<reference evidence="2" key="1">
    <citation type="submission" date="2021-03" db="UniProtKB">
        <authorList>
            <consortium name="EnsemblPlants"/>
        </authorList>
    </citation>
    <scope>IDENTIFICATION</scope>
</reference>
<name>A0A803QSW9_CANSA</name>
<dbReference type="Gramene" id="evm.model.ctgX99.1">
    <property type="protein sequence ID" value="cds.evm.model.ctgX99.1"/>
    <property type="gene ID" value="evm.TU.ctgX99.1"/>
</dbReference>